<proteinExistence type="predicted"/>
<organism evidence="3 4">
    <name type="scientific">Chryseolinea lacunae</name>
    <dbReference type="NCBI Taxonomy" id="2801331"/>
    <lineage>
        <taxon>Bacteria</taxon>
        <taxon>Pseudomonadati</taxon>
        <taxon>Bacteroidota</taxon>
        <taxon>Cytophagia</taxon>
        <taxon>Cytophagales</taxon>
        <taxon>Fulvivirgaceae</taxon>
        <taxon>Chryseolinea</taxon>
    </lineage>
</organism>
<evidence type="ECO:0000259" key="2">
    <source>
        <dbReference type="Pfam" id="PF08840"/>
    </source>
</evidence>
<dbReference type="RefSeq" id="WP_202007837.1">
    <property type="nucleotide sequence ID" value="NZ_JAERRB010000001.1"/>
</dbReference>
<dbReference type="InterPro" id="IPR014940">
    <property type="entry name" value="BAAT_C"/>
</dbReference>
<feature type="domain" description="BAAT/Acyl-CoA thioester hydrolase C-terminal" evidence="2">
    <location>
        <begin position="105"/>
        <end position="257"/>
    </location>
</feature>
<dbReference type="PANTHER" id="PTHR10824:SF4">
    <property type="entry name" value="ACYL-COENZYME A THIOESTERASE 1-LIKE"/>
    <property type="match status" value="1"/>
</dbReference>
<keyword evidence="1" id="KW-0732">Signal</keyword>
<reference evidence="3 4" key="1">
    <citation type="submission" date="2021-01" db="EMBL/GenBank/DDBJ databases">
        <title>Chryseolinea sp. Jin1 Genome sequencing and assembly.</title>
        <authorList>
            <person name="Kim I."/>
        </authorList>
    </citation>
    <scope>NUCLEOTIDE SEQUENCE [LARGE SCALE GENOMIC DNA]</scope>
    <source>
        <strain evidence="3 4">Jin1</strain>
    </source>
</reference>
<protein>
    <submittedName>
        <fullName evidence="3">Acetylxylan esterase</fullName>
    </submittedName>
</protein>
<evidence type="ECO:0000256" key="1">
    <source>
        <dbReference type="SAM" id="SignalP"/>
    </source>
</evidence>
<dbReference type="EMBL" id="JAERRB010000001">
    <property type="protein sequence ID" value="MBL0740507.1"/>
    <property type="molecule type" value="Genomic_DNA"/>
</dbReference>
<accession>A0ABS1KMN7</accession>
<keyword evidence="4" id="KW-1185">Reference proteome</keyword>
<sequence>MKFLFFSTCVALLLCFACNSTPDHQGKVNTQLYLGDGPNQPLIVGLGGSEGGNAWTSDRWETTRNKFLEKGYAFLAVGYFGMDGLPSQLDRIPVEAVHDAMVEAAKNPNIDSHRIAIIGGSKGAELALLLASLYPDINGVVGIVPGYAVFPALTLNATTSSWTYAGKEVPFVPMPWAAVPSAMKGDLRGAFDIMIEDKEAVSRARIKIENIHGPILFLSATRDEMWPSREMADAMMKQLDAVKFPYAHKHIVVEGGHTKPQERFDSVLVFLERNFRNTK</sequence>
<dbReference type="Proteomes" id="UP000613030">
    <property type="component" value="Unassembled WGS sequence"/>
</dbReference>
<comment type="caution">
    <text evidence="3">The sequence shown here is derived from an EMBL/GenBank/DDBJ whole genome shotgun (WGS) entry which is preliminary data.</text>
</comment>
<evidence type="ECO:0000313" key="3">
    <source>
        <dbReference type="EMBL" id="MBL0740507.1"/>
    </source>
</evidence>
<dbReference type="Gene3D" id="3.40.50.1820">
    <property type="entry name" value="alpha/beta hydrolase"/>
    <property type="match status" value="1"/>
</dbReference>
<gene>
    <name evidence="3" type="ORF">JI741_04720</name>
</gene>
<name>A0ABS1KMN7_9BACT</name>
<dbReference type="Pfam" id="PF08840">
    <property type="entry name" value="BAAT_C"/>
    <property type="match status" value="1"/>
</dbReference>
<feature type="signal peptide" evidence="1">
    <location>
        <begin position="1"/>
        <end position="25"/>
    </location>
</feature>
<dbReference type="InterPro" id="IPR029058">
    <property type="entry name" value="AB_hydrolase_fold"/>
</dbReference>
<dbReference type="PANTHER" id="PTHR10824">
    <property type="entry name" value="ACYL-COENZYME A THIOESTERASE-RELATED"/>
    <property type="match status" value="1"/>
</dbReference>
<dbReference type="SUPFAM" id="SSF53474">
    <property type="entry name" value="alpha/beta-Hydrolases"/>
    <property type="match status" value="1"/>
</dbReference>
<evidence type="ECO:0000313" key="4">
    <source>
        <dbReference type="Proteomes" id="UP000613030"/>
    </source>
</evidence>
<feature type="chain" id="PRO_5045598324" evidence="1">
    <location>
        <begin position="26"/>
        <end position="279"/>
    </location>
</feature>